<evidence type="ECO:0000256" key="5">
    <source>
        <dbReference type="SAM" id="MobiDB-lite"/>
    </source>
</evidence>
<keyword evidence="3" id="KW-0732">Signal</keyword>
<accession>A0A2Z6TN31</accession>
<dbReference type="Proteomes" id="UP000257317">
    <property type="component" value="Unassembled WGS sequence"/>
</dbReference>
<sequence>MKNVNERKVNHFSIRKLSIGAASVLLSTTVYFGLKLQEPTVHAAEVTSEETNQDSNSTIAVDSDKVSNDEDATKNIDAGESSKNVSSNTDSTQQSSAQNQTVATNPTAEVIYPNKEDNVQAGNWFKVKVSSGDLTDVKKGSLYQVTVGNSLPLDYDRSEFSTPDFDVANMGNGTYNLTATNDYSNASFDIVVSMSYKGNLATDKTISLPITFNHDDQTKTFSTNVNLVPAPKPTYQETHPLLKYVCYGLNPLTKTISWGIYVNYNATDLRDVDIEGTFSGAQELIKKSILVYDTFPGDSGDLNVTEHQYQQYNYSLSKLMQDESTPKSIELKQAGPFVVDNIDYSKKPLYIYFQTQLNNSNNPTPGSDKPTNYASELSLNAAGISIKQSEAPAPTGNSGTSTGENSLVPVSESKSITETINYLYADTNKIAAPQYKAEPLTFTRTGKKNTVTGEIMWNAWTPAQTFKSVVSPIIEGYTVDKEKIEAQTVNFNSKDLVFNVYYAKTEVPVIPEQPVTPTPIPDPEPIPQPHPNEPSEPVTPITPSEPNTEVEDVPMPHAANEDEITRSLSNNSQLRRSMTKPLSLQNAVAPKANELGENTGEQAKLPQTNSKKNSLQIVGIGISALIGALSLFGFNKKKEN</sequence>
<keyword evidence="6" id="KW-1133">Transmembrane helix</keyword>
<keyword evidence="9" id="KW-1185">Reference proteome</keyword>
<dbReference type="InterPro" id="IPR019931">
    <property type="entry name" value="LPXTG_anchor"/>
</dbReference>
<feature type="transmembrane region" description="Helical" evidence="6">
    <location>
        <begin position="614"/>
        <end position="634"/>
    </location>
</feature>
<feature type="region of interest" description="Disordered" evidence="5">
    <location>
        <begin position="45"/>
        <end position="106"/>
    </location>
</feature>
<comment type="caution">
    <text evidence="8">The sequence shown here is derived from an EMBL/GenBank/DDBJ whole genome shotgun (WGS) entry which is preliminary data.</text>
</comment>
<evidence type="ECO:0000313" key="8">
    <source>
        <dbReference type="EMBL" id="GBG04147.1"/>
    </source>
</evidence>
<dbReference type="EMBL" id="BFBY01000001">
    <property type="protein sequence ID" value="GBG04147.1"/>
    <property type="molecule type" value="Genomic_DNA"/>
</dbReference>
<dbReference type="NCBIfam" id="TIGR01167">
    <property type="entry name" value="LPXTG_anchor"/>
    <property type="match status" value="1"/>
</dbReference>
<organism evidence="8 9">
    <name type="scientific">Lactobacillus rodentium</name>
    <dbReference type="NCBI Taxonomy" id="947835"/>
    <lineage>
        <taxon>Bacteria</taxon>
        <taxon>Bacillati</taxon>
        <taxon>Bacillota</taxon>
        <taxon>Bacilli</taxon>
        <taxon>Lactobacillales</taxon>
        <taxon>Lactobacillaceae</taxon>
        <taxon>Lactobacillus</taxon>
    </lineage>
</organism>
<feature type="compositionally biased region" description="Low complexity" evidence="5">
    <location>
        <begin position="566"/>
        <end position="576"/>
    </location>
</feature>
<dbReference type="OrthoDB" id="2330007at2"/>
<dbReference type="InterPro" id="IPR008966">
    <property type="entry name" value="Adhesion_dom_sf"/>
</dbReference>
<gene>
    <name evidence="8" type="ORF">LrDSM24759_00610</name>
</gene>
<feature type="region of interest" description="Disordered" evidence="5">
    <location>
        <begin position="389"/>
        <end position="410"/>
    </location>
</feature>
<dbReference type="AlphaFoldDB" id="A0A2Z6TN31"/>
<evidence type="ECO:0000313" key="9">
    <source>
        <dbReference type="Proteomes" id="UP000257317"/>
    </source>
</evidence>
<dbReference type="PROSITE" id="PS50847">
    <property type="entry name" value="GRAM_POS_ANCHORING"/>
    <property type="match status" value="1"/>
</dbReference>
<protein>
    <recommendedName>
        <fullName evidence="7">Gram-positive cocci surface proteins LPxTG domain-containing protein</fullName>
    </recommendedName>
</protein>
<feature type="transmembrane region" description="Helical" evidence="6">
    <location>
        <begin position="12"/>
        <end position="34"/>
    </location>
</feature>
<keyword evidence="6" id="KW-0812">Transmembrane</keyword>
<keyword evidence="2" id="KW-0964">Secreted</keyword>
<evidence type="ECO:0000256" key="1">
    <source>
        <dbReference type="ARBA" id="ARBA00022512"/>
    </source>
</evidence>
<evidence type="ECO:0000256" key="4">
    <source>
        <dbReference type="ARBA" id="ARBA00023088"/>
    </source>
</evidence>
<feature type="compositionally biased region" description="Polar residues" evidence="5">
    <location>
        <begin position="599"/>
        <end position="612"/>
    </location>
</feature>
<proteinExistence type="predicted"/>
<dbReference type="Pfam" id="PF04650">
    <property type="entry name" value="YSIRK_signal"/>
    <property type="match status" value="1"/>
</dbReference>
<dbReference type="InterPro" id="IPR041495">
    <property type="entry name" value="Mub_B2"/>
</dbReference>
<evidence type="ECO:0000256" key="3">
    <source>
        <dbReference type="ARBA" id="ARBA00022729"/>
    </source>
</evidence>
<evidence type="ECO:0000256" key="6">
    <source>
        <dbReference type="SAM" id="Phobius"/>
    </source>
</evidence>
<dbReference type="Pfam" id="PF17966">
    <property type="entry name" value="Muc_B2"/>
    <property type="match status" value="1"/>
</dbReference>
<dbReference type="InterPro" id="IPR005877">
    <property type="entry name" value="YSIRK_signal_dom"/>
</dbReference>
<dbReference type="NCBIfam" id="TIGR01168">
    <property type="entry name" value="YSIRK_signal"/>
    <property type="match status" value="1"/>
</dbReference>
<keyword evidence="6" id="KW-0472">Membrane</keyword>
<dbReference type="RefSeq" id="WP_117117351.1">
    <property type="nucleotide sequence ID" value="NZ_BFBY01000001.1"/>
</dbReference>
<feature type="compositionally biased region" description="Polar residues" evidence="5">
    <location>
        <begin position="81"/>
        <end position="106"/>
    </location>
</feature>
<evidence type="ECO:0000256" key="2">
    <source>
        <dbReference type="ARBA" id="ARBA00022525"/>
    </source>
</evidence>
<evidence type="ECO:0000259" key="7">
    <source>
        <dbReference type="PROSITE" id="PS50847"/>
    </source>
</evidence>
<name>A0A2Z6TN31_9LACO</name>
<dbReference type="SUPFAM" id="SSF49401">
    <property type="entry name" value="Bacterial adhesins"/>
    <property type="match status" value="1"/>
</dbReference>
<feature type="compositionally biased region" description="Polar residues" evidence="5">
    <location>
        <begin position="395"/>
        <end position="405"/>
    </location>
</feature>
<feature type="compositionally biased region" description="Basic and acidic residues" evidence="5">
    <location>
        <begin position="62"/>
        <end position="74"/>
    </location>
</feature>
<keyword evidence="1" id="KW-0134">Cell wall</keyword>
<reference evidence="9" key="1">
    <citation type="submission" date="2018-03" db="EMBL/GenBank/DDBJ databases">
        <title>New taxa in the Lactobacillus gasseri group.</title>
        <authorList>
            <person name="Tanizawa Y."/>
            <person name="Tohno M."/>
            <person name="Endo A."/>
            <person name="Arita M."/>
        </authorList>
    </citation>
    <scope>NUCLEOTIDE SEQUENCE [LARGE SCALE GENOMIC DNA]</scope>
    <source>
        <strain evidence="9">DSM 24759</strain>
    </source>
</reference>
<feature type="compositionally biased region" description="Pro residues" evidence="5">
    <location>
        <begin position="514"/>
        <end position="534"/>
    </location>
</feature>
<feature type="domain" description="Gram-positive cocci surface proteins LPxTG" evidence="7">
    <location>
        <begin position="605"/>
        <end position="640"/>
    </location>
</feature>
<dbReference type="Gene3D" id="2.60.40.740">
    <property type="match status" value="1"/>
</dbReference>
<dbReference type="Gene3D" id="2.60.40.4300">
    <property type="match status" value="1"/>
</dbReference>
<feature type="region of interest" description="Disordered" evidence="5">
    <location>
        <begin position="511"/>
        <end position="612"/>
    </location>
</feature>
<keyword evidence="4" id="KW-0572">Peptidoglycan-anchor</keyword>